<evidence type="ECO:0000313" key="1">
    <source>
        <dbReference type="EMBL" id="SFI86495.1"/>
    </source>
</evidence>
<gene>
    <name evidence="1" type="ORF">SAMN04487775_107111</name>
</gene>
<dbReference type="Proteomes" id="UP000182737">
    <property type="component" value="Unassembled WGS sequence"/>
</dbReference>
<dbReference type="OrthoDB" id="9818237at2"/>
<reference evidence="2" key="1">
    <citation type="submission" date="2016-10" db="EMBL/GenBank/DDBJ databases">
        <authorList>
            <person name="Varghese N."/>
            <person name="Submissions S."/>
        </authorList>
    </citation>
    <scope>NUCLEOTIDE SEQUENCE [LARGE SCALE GENOMIC DNA]</scope>
    <source>
        <strain evidence="2">XBD1002</strain>
    </source>
</reference>
<name>A0A1I3LPQ8_9SPIR</name>
<accession>A0A1I3LPQ8</accession>
<protein>
    <submittedName>
        <fullName evidence="1">Uncharacterized protein</fullName>
    </submittedName>
</protein>
<sequence length="321" mass="37089">MTIYFSLEGVLVDQKIEWLQGSKEVFEGVSDFARSIGWNVKILAKYNKKKPESKDEIIEWCLKNLGLSKSKIKPVPNNEDKLKYANPETFLIDPKIEIVNGFMYSGGTAILFDGLASGVKKIKFLIETIKELEVEATMNKGLKSLQYPPAILQSRLIYLFRKSGFDSVQVQYDACRCTAYDEADSYLSFWADPALGLEGQTELGIKFDSVTALYFEQQDFLENPWSVYTIETQPLSTLPQKTDFGSELEKKLYEYYMKENKPYMKHYEKSLFSKIQKNIEKNQNLKNFMHLHYCEQLSILMFVYMNLVANMLQEELAGKVD</sequence>
<organism evidence="1 2">
    <name type="scientific">Treponema bryantii</name>
    <dbReference type="NCBI Taxonomy" id="163"/>
    <lineage>
        <taxon>Bacteria</taxon>
        <taxon>Pseudomonadati</taxon>
        <taxon>Spirochaetota</taxon>
        <taxon>Spirochaetia</taxon>
        <taxon>Spirochaetales</taxon>
        <taxon>Treponemataceae</taxon>
        <taxon>Treponema</taxon>
    </lineage>
</organism>
<dbReference type="RefSeq" id="WP_074932339.1">
    <property type="nucleotide sequence ID" value="NZ_FORI01000007.1"/>
</dbReference>
<evidence type="ECO:0000313" key="2">
    <source>
        <dbReference type="Proteomes" id="UP000182737"/>
    </source>
</evidence>
<proteinExistence type="predicted"/>
<dbReference type="AlphaFoldDB" id="A0A1I3LPQ8"/>
<dbReference type="EMBL" id="FORI01000007">
    <property type="protein sequence ID" value="SFI86495.1"/>
    <property type="molecule type" value="Genomic_DNA"/>
</dbReference>
<keyword evidence="2" id="KW-1185">Reference proteome</keyword>